<name>A0A0F9DEX2_9ZZZZ</name>
<reference evidence="3" key="1">
    <citation type="journal article" date="2015" name="Nature">
        <title>Complex archaea that bridge the gap between prokaryotes and eukaryotes.</title>
        <authorList>
            <person name="Spang A."/>
            <person name="Saw J.H."/>
            <person name="Jorgensen S.L."/>
            <person name="Zaremba-Niedzwiedzka K."/>
            <person name="Martijn J."/>
            <person name="Lind A.E."/>
            <person name="van Eijk R."/>
            <person name="Schleper C."/>
            <person name="Guy L."/>
            <person name="Ettema T.J."/>
        </authorList>
    </citation>
    <scope>NUCLEOTIDE SEQUENCE</scope>
</reference>
<feature type="transmembrane region" description="Helical" evidence="2">
    <location>
        <begin position="7"/>
        <end position="26"/>
    </location>
</feature>
<evidence type="ECO:0000256" key="1">
    <source>
        <dbReference type="SAM" id="MobiDB-lite"/>
    </source>
</evidence>
<organism evidence="3">
    <name type="scientific">marine sediment metagenome</name>
    <dbReference type="NCBI Taxonomy" id="412755"/>
    <lineage>
        <taxon>unclassified sequences</taxon>
        <taxon>metagenomes</taxon>
        <taxon>ecological metagenomes</taxon>
    </lineage>
</organism>
<keyword evidence="2" id="KW-1133">Transmembrane helix</keyword>
<protein>
    <submittedName>
        <fullName evidence="3">Uncharacterized protein</fullName>
    </submittedName>
</protein>
<keyword evidence="2" id="KW-0812">Transmembrane</keyword>
<accession>A0A0F9DEX2</accession>
<feature type="region of interest" description="Disordered" evidence="1">
    <location>
        <begin position="152"/>
        <end position="192"/>
    </location>
</feature>
<dbReference type="AlphaFoldDB" id="A0A0F9DEX2"/>
<keyword evidence="2" id="KW-0472">Membrane</keyword>
<proteinExistence type="predicted"/>
<evidence type="ECO:0000256" key="2">
    <source>
        <dbReference type="SAM" id="Phobius"/>
    </source>
</evidence>
<dbReference type="EMBL" id="LAZR01042026">
    <property type="protein sequence ID" value="KKL10528.1"/>
    <property type="molecule type" value="Genomic_DNA"/>
</dbReference>
<comment type="caution">
    <text evidence="3">The sequence shown here is derived from an EMBL/GenBank/DDBJ whole genome shotgun (WGS) entry which is preliminary data.</text>
</comment>
<gene>
    <name evidence="3" type="ORF">LCGC14_2554920</name>
</gene>
<sequence length="227" mass="25085">MIAKNSGGYALIVIGFVIILTSQLSFDSIGLTMTSFAERESSYRGYDIYKDTETWEDTTVWMAEGSPSVSGLWRTKAKVKSEIDKKLDTVINLSSIEPEPEGWLFSEIYRGRAIYLWQTQDADWGYWVASENVQYGPHASLQEGRAKLDELLDTPEPEPEPDPVPEPIPDPTEMPPPFTDPEPDTGDETPTPNIVQAIVGFTITVLGLFMQFGAGLDKSLGAIFKGG</sequence>
<feature type="compositionally biased region" description="Acidic residues" evidence="1">
    <location>
        <begin position="152"/>
        <end position="163"/>
    </location>
</feature>
<feature type="compositionally biased region" description="Pro residues" evidence="1">
    <location>
        <begin position="164"/>
        <end position="180"/>
    </location>
</feature>
<evidence type="ECO:0000313" key="3">
    <source>
        <dbReference type="EMBL" id="KKL10528.1"/>
    </source>
</evidence>